<keyword evidence="9" id="KW-1185">Reference proteome</keyword>
<reference evidence="9" key="1">
    <citation type="submission" date="2015-12" db="EMBL/GenBank/DDBJ databases">
        <title>Complete genome sequences of two moderately thermophilic Paenibacillus species.</title>
        <authorList>
            <person name="Butler R.III."/>
            <person name="Wang J."/>
            <person name="Stark B.C."/>
            <person name="Pombert J.-F."/>
        </authorList>
    </citation>
    <scope>NUCLEOTIDE SEQUENCE [LARGE SCALE GENOMIC DNA]</scope>
    <source>
        <strain evidence="9">32O-Y</strain>
    </source>
</reference>
<dbReference type="InterPro" id="IPR001851">
    <property type="entry name" value="ABC_transp_permease"/>
</dbReference>
<evidence type="ECO:0000256" key="4">
    <source>
        <dbReference type="ARBA" id="ARBA00022519"/>
    </source>
</evidence>
<dbReference type="STRING" id="162209.IJ22_26550"/>
<evidence type="ECO:0000313" key="9">
    <source>
        <dbReference type="Proteomes" id="UP000061660"/>
    </source>
</evidence>
<keyword evidence="4" id="KW-0997">Cell inner membrane</keyword>
<keyword evidence="6" id="KW-1133">Transmembrane helix</keyword>
<evidence type="ECO:0000256" key="2">
    <source>
        <dbReference type="ARBA" id="ARBA00022448"/>
    </source>
</evidence>
<accession>A0A0U2W3A1</accession>
<dbReference type="Pfam" id="PF02653">
    <property type="entry name" value="BPD_transp_2"/>
    <property type="match status" value="1"/>
</dbReference>
<dbReference type="PATRIC" id="fig|162209.4.peg.2826"/>
<evidence type="ECO:0000256" key="3">
    <source>
        <dbReference type="ARBA" id="ARBA00022475"/>
    </source>
</evidence>
<name>A0A0U2W3A1_9BACL</name>
<dbReference type="Proteomes" id="UP000061660">
    <property type="component" value="Chromosome"/>
</dbReference>
<dbReference type="PANTHER" id="PTHR32196">
    <property type="entry name" value="ABC TRANSPORTER PERMEASE PROTEIN YPHD-RELATED-RELATED"/>
    <property type="match status" value="1"/>
</dbReference>
<keyword evidence="2" id="KW-0813">Transport</keyword>
<evidence type="ECO:0000313" key="8">
    <source>
        <dbReference type="EMBL" id="ALS23028.1"/>
    </source>
</evidence>
<keyword evidence="3" id="KW-1003">Cell membrane</keyword>
<proteinExistence type="predicted"/>
<gene>
    <name evidence="8" type="ORF">IJ22_26550</name>
</gene>
<sequence length="343" mass="35405">MAVSNKESKLNQHLQRSSEVPLGSRGLRQLDMTTIGPLIGLFLIIIVFSILAESFLSVANILNILRQSAIIGIMAIGVTFVIITAEIDLSIASIMTFSGLVAGALSTGGFGLGVALPVWLAIICTLFIGAMVGAVSGFANAKLKIPTFMATLSMMFIVDGISLWFSGAQPLYGIPDRLQWFGSGKVFGIPSIVLVFAVIFVISHIILSRTVFGRNVYAIGGNEEAAKMSGINVAKYKVLVLTISGILAALAGILMLGRIGSAQVTAGVGLQLPPIAAVILGGTSLFGGVGSMWRTLVGVLLMGVLVNGLNLLGVGSAGQNLATGIVLFVAVAANVMGSSKTKG</sequence>
<evidence type="ECO:0000256" key="7">
    <source>
        <dbReference type="ARBA" id="ARBA00023136"/>
    </source>
</evidence>
<organism evidence="8 9">
    <name type="scientific">Paenibacillus naphthalenovorans</name>
    <dbReference type="NCBI Taxonomy" id="162209"/>
    <lineage>
        <taxon>Bacteria</taxon>
        <taxon>Bacillati</taxon>
        <taxon>Bacillota</taxon>
        <taxon>Bacilli</taxon>
        <taxon>Bacillales</taxon>
        <taxon>Paenibacillaceae</taxon>
        <taxon>Paenibacillus</taxon>
    </lineage>
</organism>
<keyword evidence="7" id="KW-0472">Membrane</keyword>
<dbReference type="OrthoDB" id="9813906at2"/>
<dbReference type="GO" id="GO:0005886">
    <property type="term" value="C:plasma membrane"/>
    <property type="evidence" value="ECO:0007669"/>
    <property type="project" value="UniProtKB-SubCell"/>
</dbReference>
<evidence type="ECO:0000256" key="1">
    <source>
        <dbReference type="ARBA" id="ARBA00004651"/>
    </source>
</evidence>
<dbReference type="RefSeq" id="WP_062409096.1">
    <property type="nucleotide sequence ID" value="NZ_BJCS01000004.1"/>
</dbReference>
<protein>
    <submittedName>
        <fullName evidence="8">Ribose ABC transporter permease</fullName>
    </submittedName>
</protein>
<dbReference type="GO" id="GO:0022857">
    <property type="term" value="F:transmembrane transporter activity"/>
    <property type="evidence" value="ECO:0007669"/>
    <property type="project" value="InterPro"/>
</dbReference>
<keyword evidence="5" id="KW-0812">Transmembrane</keyword>
<evidence type="ECO:0000256" key="5">
    <source>
        <dbReference type="ARBA" id="ARBA00022692"/>
    </source>
</evidence>
<comment type="subcellular location">
    <subcellularLocation>
        <location evidence="1">Cell membrane</location>
        <topology evidence="1">Multi-pass membrane protein</topology>
    </subcellularLocation>
</comment>
<reference evidence="8 9" key="2">
    <citation type="journal article" date="2016" name="Genome Announc.">
        <title>Complete Genome Sequences of Two Interactive Moderate Thermophiles, Paenibacillus napthalenovorans 32O-Y and Paenibacillus sp. 32O-W.</title>
        <authorList>
            <person name="Butler R.R.III."/>
            <person name="Wang J."/>
            <person name="Stark B.C."/>
            <person name="Pombert J.F."/>
        </authorList>
    </citation>
    <scope>NUCLEOTIDE SEQUENCE [LARGE SCALE GENOMIC DNA]</scope>
    <source>
        <strain evidence="8 9">32O-Y</strain>
    </source>
</reference>
<dbReference type="CDD" id="cd06579">
    <property type="entry name" value="TM_PBP1_transp_AraH_like"/>
    <property type="match status" value="1"/>
</dbReference>
<dbReference type="AlphaFoldDB" id="A0A0U2W3A1"/>
<dbReference type="PANTHER" id="PTHR32196:SF21">
    <property type="entry name" value="ABC TRANSPORTER PERMEASE PROTEIN YPHD-RELATED"/>
    <property type="match status" value="1"/>
</dbReference>
<dbReference type="EMBL" id="CP013652">
    <property type="protein sequence ID" value="ALS23028.1"/>
    <property type="molecule type" value="Genomic_DNA"/>
</dbReference>
<evidence type="ECO:0000256" key="6">
    <source>
        <dbReference type="ARBA" id="ARBA00022989"/>
    </source>
</evidence>
<dbReference type="KEGG" id="pnp:IJ22_26550"/>